<keyword evidence="5 7" id="KW-0040">ANK repeat</keyword>
<feature type="region of interest" description="Disordered" evidence="8">
    <location>
        <begin position="272"/>
        <end position="294"/>
    </location>
</feature>
<comment type="caution">
    <text evidence="11">The sequence shown here is derived from an EMBL/GenBank/DDBJ whole genome shotgun (WGS) entry which is preliminary data.</text>
</comment>
<evidence type="ECO:0000256" key="5">
    <source>
        <dbReference type="ARBA" id="ARBA00023043"/>
    </source>
</evidence>
<dbReference type="EMBL" id="QGNW01000575">
    <property type="protein sequence ID" value="RVW67613.1"/>
    <property type="molecule type" value="Genomic_DNA"/>
</dbReference>
<keyword evidence="6 9" id="KW-0472">Membrane</keyword>
<evidence type="ECO:0000256" key="6">
    <source>
        <dbReference type="ARBA" id="ARBA00023136"/>
    </source>
</evidence>
<feature type="transmembrane region" description="Helical" evidence="9">
    <location>
        <begin position="1299"/>
        <end position="1318"/>
    </location>
</feature>
<feature type="transmembrane region" description="Helical" evidence="9">
    <location>
        <begin position="1723"/>
        <end position="1747"/>
    </location>
</feature>
<feature type="domain" description="PGG" evidence="10">
    <location>
        <begin position="1707"/>
        <end position="1785"/>
    </location>
</feature>
<sequence length="1863" mass="205973">MFMVNDLLNETDEDGNTLCILQQQNCTTASHDGNQAQATPNKTGCAGDEKIEAKKQQTIEILKAASAKQAKKLEGILEQEDLIIESIRDKRLVMDVTCLNGTGIPYWTVHCSITLNGACYHGLFYWLSLPKSPLLAGASYSPRGICLVTRGYRRENQNQNTLILLVSLNNAGESPFYCACISGSNDSDLLVSLNNAGESPLFMAVDARASEIVKTILPKSNPYSLLHRSSDDQTILHRAILRADLRNMDTTAINKKCETVLDIARKFQLVSPSNEGNEGTNGNQAQATPSKTGCAGDEKIEAKKQQTIEILKAASAKQAKKLEGILEQEDLIIESIRDKRRKEMAGTRIVMATLVATVTFTAAFTILRGIQSEGPHQGMAVLTRKAAFKAFIVTDTVAMTTSLTAAVILFTSSWNDEKNKWNLHFIAFHLLWMSLASMGLAFLTGLFTVLSHSMELAIMVCFIGCLFPSLLYLLGPLILPEEFVWSLVDIVEKIKTKIHSFCLFHSTMLGSLHSTVLVLVEAHDSDLLVSLNNAGESPLFMAVDARASEIVKTILPKSNPYSLLHRSSDDQTILHRAILRANLNSCGRSPLHYAAASGALALVDHLLQLKPSNGSFLDNNLATPAHMAAENGQLNVLKLFVKRCRYWVELLNNHHQNILHVAAQNGHLKVVRYIQNMFMVNDLLNETDEDGNTPLHLAAAKLHNSILVSPSNEGNEGTDGNQAQATPNKTGCAEKRFHLWPPLLQQRTIEILKAASAKQAKKLEGILEQEDLIIESIRDKRRKEMAGTLIVMATLVATVTFTAAFTLLGGIQSEGPHQGMAVLTRKAAFKAFIVTDTVAMTTSLTAAVILFTSSWNDEKKKWNLHFIALQLLWMSLASMGLAFLTGLFTVLSHSMELAIMVCFIGCLFPSLLYLLGPLILPEEFVWSLVDIVEKIKTKIHSFCLFHSTMLGSLHSTVLVLVEAHDTDLLVSLNNAGESPLFMAVDARASEIVKTILPKSNPYSLLHRSSNGQTILHRAILRADLMNEKDSCGRSPLHYAAASSVLALVDHLLQLKPSNRSFLDNNLATPAHMAAENGHLNVLKLFVKRCRYWVELLNNHHQNILHVAAQNGHLKVVRYIKNMFMVNDLLNETDEDGNTPLHLAAAKLHNSIVSTLVQTGNMDTTTINKKGETVLDIARKFQLVSPSNEENEGTDGNQAQATLNKTGCAGDEKIEAKKEKRFHLWPPLLQQRTIEILKAASVKQAKKLEGILEQEDLIIESIRDKRRKEMAGTLIVMATLVATVTFTRHSPFEEASKVKLLWMSLASMGLAFLTGLFTVLSHSMELAIMVCFIGCLFPSLFYLLGPLILPEEFVWSLVDIVEKIKTKIHSFCLFHSTMLGSLHSTVLVLVEAHDSDLLVSLNNAGESPLFMAVDARASEIVKTILPKSNPYSLLHRSSDGQMILHRAILRADLMNEKDSCGRSPLHYAAASGALALVDHLLQLKPSNGSFLDNNLATPAHMAAENGHLNVLKLFVKRCRYWVELLNNHHQNILHVAAQNGHLKVVRYIQNMFMVNDLLNETDEDGNTPLHLATAKLHSSFVSTLVQTGNMDTTTINKKCETVLDIARKFQLVSPSNEGNEGTDGNQAQATPNKTGCAGFQTTFSILFCSNISLLTLPEKRFHLWPPLLQQRTIEILKAASAKQAKKLEGILEQEDLIIESIRDKRRGIQSEGPHQGMAVLTRKAAFKAFIVIDTVAMTTSLTAVVFFFTSSWNDEKKKWNLHFIALQLLWMSLTSMGLAFLTGLFTVLSYSMELAIMLKGGMEEPPCLGITKLARSLVLGSIRIRMFDVFERVLQEVSYVPQLNRNCISLVMLDQSGCTFKAEN</sequence>
<evidence type="ECO:0000256" key="7">
    <source>
        <dbReference type="PROSITE-ProRule" id="PRU00023"/>
    </source>
</evidence>
<feature type="repeat" description="ANK" evidence="7">
    <location>
        <begin position="1135"/>
        <end position="1159"/>
    </location>
</feature>
<feature type="transmembrane region" description="Helical" evidence="9">
    <location>
        <begin position="864"/>
        <end position="891"/>
    </location>
</feature>
<feature type="transmembrane region" description="Helical" evidence="9">
    <location>
        <begin position="423"/>
        <end position="450"/>
    </location>
</feature>
<dbReference type="InterPro" id="IPR026961">
    <property type="entry name" value="PGG_dom"/>
</dbReference>
<dbReference type="SMART" id="SM00248">
    <property type="entry name" value="ANK"/>
    <property type="match status" value="16"/>
</dbReference>
<dbReference type="InterPro" id="IPR002110">
    <property type="entry name" value="Ankyrin_rpt"/>
</dbReference>
<dbReference type="PROSITE" id="PS50297">
    <property type="entry name" value="ANK_REP_REGION"/>
    <property type="match status" value="4"/>
</dbReference>
<evidence type="ECO:0000256" key="1">
    <source>
        <dbReference type="ARBA" id="ARBA00004141"/>
    </source>
</evidence>
<evidence type="ECO:0000256" key="2">
    <source>
        <dbReference type="ARBA" id="ARBA00022692"/>
    </source>
</evidence>
<feature type="repeat" description="ANK" evidence="7">
    <location>
        <begin position="586"/>
        <end position="608"/>
    </location>
</feature>
<dbReference type="FunFam" id="1.25.40.20:FF:000473">
    <property type="entry name" value="Ankyrin repeat family protein"/>
    <property type="match status" value="2"/>
</dbReference>
<keyword evidence="4 9" id="KW-1133">Transmembrane helix</keyword>
<dbReference type="Pfam" id="PF00023">
    <property type="entry name" value="Ank"/>
    <property type="match status" value="1"/>
</dbReference>
<protein>
    <submittedName>
        <fullName evidence="11">Ankyrin repeat-containing protein</fullName>
    </submittedName>
</protein>
<dbReference type="InterPro" id="IPR036770">
    <property type="entry name" value="Ankyrin_rpt-contain_sf"/>
</dbReference>
<dbReference type="Gene3D" id="1.25.40.20">
    <property type="entry name" value="Ankyrin repeat-containing domain"/>
    <property type="match status" value="8"/>
</dbReference>
<feature type="repeat" description="ANK" evidence="7">
    <location>
        <begin position="1563"/>
        <end position="1587"/>
    </location>
</feature>
<evidence type="ECO:0000313" key="11">
    <source>
        <dbReference type="EMBL" id="RVW67613.1"/>
    </source>
</evidence>
<name>A0A438G5X7_VITVI</name>
<dbReference type="PANTHER" id="PTHR24186:SF46">
    <property type="entry name" value="PROTEIN ACCELERATED CELL DEATH 6-LIKE"/>
    <property type="match status" value="1"/>
</dbReference>
<dbReference type="GO" id="GO:0016020">
    <property type="term" value="C:membrane"/>
    <property type="evidence" value="ECO:0007669"/>
    <property type="project" value="UniProtKB-SubCell"/>
</dbReference>
<dbReference type="PANTHER" id="PTHR24186">
    <property type="entry name" value="PROTEIN PHOSPHATASE 1 REGULATORY SUBUNIT"/>
    <property type="match status" value="1"/>
</dbReference>
<feature type="transmembrane region" description="Helical" evidence="9">
    <location>
        <begin position="1325"/>
        <end position="1347"/>
    </location>
</feature>
<feature type="transmembrane region" description="Helical" evidence="9">
    <location>
        <begin position="1767"/>
        <end position="1789"/>
    </location>
</feature>
<evidence type="ECO:0000256" key="8">
    <source>
        <dbReference type="SAM" id="MobiDB-lite"/>
    </source>
</evidence>
<feature type="transmembrane region" description="Helical" evidence="9">
    <location>
        <begin position="349"/>
        <end position="370"/>
    </location>
</feature>
<organism evidence="11 12">
    <name type="scientific">Vitis vinifera</name>
    <name type="common">Grape</name>
    <dbReference type="NCBI Taxonomy" id="29760"/>
    <lineage>
        <taxon>Eukaryota</taxon>
        <taxon>Viridiplantae</taxon>
        <taxon>Streptophyta</taxon>
        <taxon>Embryophyta</taxon>
        <taxon>Tracheophyta</taxon>
        <taxon>Spermatophyta</taxon>
        <taxon>Magnoliopsida</taxon>
        <taxon>eudicotyledons</taxon>
        <taxon>Gunneridae</taxon>
        <taxon>Pentapetalae</taxon>
        <taxon>rosids</taxon>
        <taxon>Vitales</taxon>
        <taxon>Vitaceae</taxon>
        <taxon>Viteae</taxon>
        <taxon>Vitis</taxon>
    </lineage>
</organism>
<evidence type="ECO:0000313" key="12">
    <source>
        <dbReference type="Proteomes" id="UP000288805"/>
    </source>
</evidence>
<evidence type="ECO:0000256" key="9">
    <source>
        <dbReference type="SAM" id="Phobius"/>
    </source>
</evidence>
<dbReference type="Pfam" id="PF12796">
    <property type="entry name" value="Ank_2"/>
    <property type="match status" value="5"/>
</dbReference>
<feature type="transmembrane region" description="Helical" evidence="9">
    <location>
        <begin position="786"/>
        <end position="811"/>
    </location>
</feature>
<feature type="compositionally biased region" description="Polar residues" evidence="8">
    <location>
        <begin position="272"/>
        <end position="291"/>
    </location>
</feature>
<feature type="transmembrane region" description="Helical" evidence="9">
    <location>
        <begin position="390"/>
        <end position="411"/>
    </location>
</feature>
<evidence type="ECO:0000256" key="4">
    <source>
        <dbReference type="ARBA" id="ARBA00022989"/>
    </source>
</evidence>
<evidence type="ECO:0000256" key="3">
    <source>
        <dbReference type="ARBA" id="ARBA00022737"/>
    </source>
</evidence>
<dbReference type="Pfam" id="PF13962">
    <property type="entry name" value="PGG"/>
    <property type="match status" value="3"/>
</dbReference>
<accession>A0A438G5X7</accession>
<feature type="domain" description="PGG" evidence="10">
    <location>
        <begin position="340"/>
        <end position="448"/>
    </location>
</feature>
<reference evidence="11 12" key="1">
    <citation type="journal article" date="2018" name="PLoS Genet.">
        <title>Population sequencing reveals clonal diversity and ancestral inbreeding in the grapevine cultivar Chardonnay.</title>
        <authorList>
            <person name="Roach M.J."/>
            <person name="Johnson D.L."/>
            <person name="Bohlmann J."/>
            <person name="van Vuuren H.J."/>
            <person name="Jones S.J."/>
            <person name="Pretorius I.S."/>
            <person name="Schmidt S.A."/>
            <person name="Borneman A.R."/>
        </authorList>
    </citation>
    <scope>NUCLEOTIDE SEQUENCE [LARGE SCALE GENOMIC DNA]</scope>
    <source>
        <strain evidence="12">cv. Chardonnay</strain>
        <tissue evidence="11">Leaf</tissue>
    </source>
</reference>
<keyword evidence="3" id="KW-0677">Repeat</keyword>
<feature type="transmembrane region" description="Helical" evidence="9">
    <location>
        <begin position="897"/>
        <end position="920"/>
    </location>
</feature>
<feature type="transmembrane region" description="Helical" evidence="9">
    <location>
        <begin position="1269"/>
        <end position="1287"/>
    </location>
</feature>
<evidence type="ECO:0000259" key="10">
    <source>
        <dbReference type="Pfam" id="PF13962"/>
    </source>
</evidence>
<comment type="subcellular location">
    <subcellularLocation>
        <location evidence="1">Membrane</location>
        <topology evidence="1">Multi-pass membrane protein</topology>
    </subcellularLocation>
</comment>
<dbReference type="SUPFAM" id="SSF48403">
    <property type="entry name" value="Ankyrin repeat"/>
    <property type="match status" value="4"/>
</dbReference>
<feature type="domain" description="PGG" evidence="10">
    <location>
        <begin position="780"/>
        <end position="889"/>
    </location>
</feature>
<gene>
    <name evidence="11" type="primary">VvCHDp000427_9</name>
    <name evidence="11" type="ORF">CK203_064716</name>
</gene>
<feature type="transmembrane region" description="Helical" evidence="9">
    <location>
        <begin position="456"/>
        <end position="479"/>
    </location>
</feature>
<dbReference type="Proteomes" id="UP000288805">
    <property type="component" value="Unassembled WGS sequence"/>
</dbReference>
<dbReference type="PROSITE" id="PS50088">
    <property type="entry name" value="ANK_REPEAT"/>
    <property type="match status" value="4"/>
</dbReference>
<feature type="repeat" description="ANK" evidence="7">
    <location>
        <begin position="1459"/>
        <end position="1481"/>
    </location>
</feature>
<keyword evidence="2 9" id="KW-0812">Transmembrane</keyword>
<feature type="transmembrane region" description="Helical" evidence="9">
    <location>
        <begin position="831"/>
        <end position="852"/>
    </location>
</feature>
<proteinExistence type="predicted"/>